<dbReference type="EMBL" id="PCGY01000021">
    <property type="protein sequence ID" value="PKU89504.1"/>
    <property type="molecule type" value="Genomic_DNA"/>
</dbReference>
<protein>
    <submittedName>
        <fullName evidence="2">Uncharacterized protein</fullName>
    </submittedName>
</protein>
<comment type="caution">
    <text evidence="2">The sequence shown here is derived from an EMBL/GenBank/DDBJ whole genome shotgun (WGS) entry which is preliminary data.</text>
</comment>
<gene>
    <name evidence="2" type="ORF">CQR47_1600</name>
</gene>
<accession>A0A2N3QFR5</accession>
<proteinExistence type="predicted"/>
<evidence type="ECO:0000256" key="1">
    <source>
        <dbReference type="SAM" id="MobiDB-lite"/>
    </source>
</evidence>
<organism evidence="2 3">
    <name type="scientific">Bifidobacterium thermophilum</name>
    <dbReference type="NCBI Taxonomy" id="33905"/>
    <lineage>
        <taxon>Bacteria</taxon>
        <taxon>Bacillati</taxon>
        <taxon>Actinomycetota</taxon>
        <taxon>Actinomycetes</taxon>
        <taxon>Bifidobacteriales</taxon>
        <taxon>Bifidobacteriaceae</taxon>
        <taxon>Bifidobacterium</taxon>
    </lineage>
</organism>
<sequence>MSKNNDFHDENFIEERPHGTMESLLAATMSYRFGYRFLQQDLLTDPQWETVRDILERYFGMKDVTTALRYAAERVHDGLQRNPGVPGHARFRQDLDSMLCAGENDYRKGTGGGVAGDGKVGNTAENTVPPSPGEIARHGLPGGVFDVLEAAYEHFDDNQGLLRIAVYAIVSDIVPAHRYLAMAKDLAGDEWPQIRDRIVELFEEFDNKVYIGYDNRSVAYEQLLVQEQLGDAAWNYLRRRKPPVGGCEPILMSDSVEDWDSLFSTLASVAALSQREAVVSMLMHPLQDADGDLLHEDTEKNRAKIQRIFRQCIRFGARDRAVQERERLRMMYPRRPQLQMMLDNALEEHDDDVSWGWDSK</sequence>
<reference evidence="2 3" key="1">
    <citation type="submission" date="2017-10" db="EMBL/GenBank/DDBJ databases">
        <title>Bifidobacterium genomics.</title>
        <authorList>
            <person name="Lugli G.A."/>
            <person name="Milani C."/>
            <person name="Mancabelli L."/>
        </authorList>
    </citation>
    <scope>NUCLEOTIDE SEQUENCE [LARGE SCALE GENOMIC DNA]</scope>
    <source>
        <strain evidence="2 3">1542B</strain>
    </source>
</reference>
<dbReference type="Proteomes" id="UP000233727">
    <property type="component" value="Unassembled WGS sequence"/>
</dbReference>
<evidence type="ECO:0000313" key="2">
    <source>
        <dbReference type="EMBL" id="PKU89504.1"/>
    </source>
</evidence>
<evidence type="ECO:0000313" key="3">
    <source>
        <dbReference type="Proteomes" id="UP000233727"/>
    </source>
</evidence>
<dbReference type="RefSeq" id="WP_101455339.1">
    <property type="nucleotide sequence ID" value="NZ_PCGY01000021.1"/>
</dbReference>
<name>A0A2N3QFR5_9BIFI</name>
<feature type="region of interest" description="Disordered" evidence="1">
    <location>
        <begin position="111"/>
        <end position="135"/>
    </location>
</feature>
<dbReference type="AlphaFoldDB" id="A0A2N3QFR5"/>